<keyword evidence="3 5" id="KW-0732">Signal</keyword>
<evidence type="ECO:0000313" key="6">
    <source>
        <dbReference type="EMBL" id="EFC05866.1"/>
    </source>
</evidence>
<keyword evidence="7" id="KW-1185">Reference proteome</keyword>
<dbReference type="STRING" id="679192.HMPREF9013_0060"/>
<keyword evidence="2" id="KW-0813">Transport</keyword>
<dbReference type="eggNOG" id="COG0803">
    <property type="taxonomic scope" value="Bacteria"/>
</dbReference>
<name>D2MN44_9FIRM</name>
<evidence type="ECO:0000256" key="5">
    <source>
        <dbReference type="SAM" id="SignalP"/>
    </source>
</evidence>
<dbReference type="Gene3D" id="3.40.50.1980">
    <property type="entry name" value="Nitrogenase molybdenum iron protein domain"/>
    <property type="match status" value="2"/>
</dbReference>
<dbReference type="GO" id="GO:0046872">
    <property type="term" value="F:metal ion binding"/>
    <property type="evidence" value="ECO:0007669"/>
    <property type="project" value="InterPro"/>
</dbReference>
<evidence type="ECO:0000313" key="7">
    <source>
        <dbReference type="Proteomes" id="UP000005017"/>
    </source>
</evidence>
<evidence type="ECO:0000256" key="1">
    <source>
        <dbReference type="ARBA" id="ARBA00011028"/>
    </source>
</evidence>
<dbReference type="PANTHER" id="PTHR42953:SF3">
    <property type="entry name" value="HIGH-AFFINITY ZINC UPTAKE SYSTEM PROTEIN ZNUA"/>
    <property type="match status" value="1"/>
</dbReference>
<evidence type="ECO:0000256" key="4">
    <source>
        <dbReference type="SAM" id="MobiDB-lite"/>
    </source>
</evidence>
<reference evidence="7" key="1">
    <citation type="submission" date="2009-12" db="EMBL/GenBank/DDBJ databases">
        <title>Sequence of Clostridiales genomosp. BVAB3 str. UPII9-5.</title>
        <authorList>
            <person name="Madupu R."/>
            <person name="Durkin A.S."/>
            <person name="Torralba M."/>
            <person name="Methe B."/>
            <person name="Sutton G.G."/>
            <person name="Strausberg R.L."/>
            <person name="Nelson K.E."/>
        </authorList>
    </citation>
    <scope>NUCLEOTIDE SEQUENCE [LARGE SCALE GENOMIC DNA]</scope>
    <source>
        <strain evidence="7">W1219</strain>
    </source>
</reference>
<dbReference type="SUPFAM" id="SSF53807">
    <property type="entry name" value="Helical backbone' metal receptor"/>
    <property type="match status" value="1"/>
</dbReference>
<dbReference type="Proteomes" id="UP000005017">
    <property type="component" value="Unassembled WGS sequence"/>
</dbReference>
<dbReference type="AlphaFoldDB" id="D2MN44"/>
<dbReference type="InterPro" id="IPR050492">
    <property type="entry name" value="Bact_metal-bind_prot9"/>
</dbReference>
<dbReference type="GO" id="GO:0030001">
    <property type="term" value="P:metal ion transport"/>
    <property type="evidence" value="ECO:0007669"/>
    <property type="project" value="InterPro"/>
</dbReference>
<comment type="caution">
    <text evidence="6">The sequence shown here is derived from an EMBL/GenBank/DDBJ whole genome shotgun (WGS) entry which is preliminary data.</text>
</comment>
<evidence type="ECO:0000256" key="3">
    <source>
        <dbReference type="ARBA" id="ARBA00022729"/>
    </source>
</evidence>
<feature type="signal peptide" evidence="5">
    <location>
        <begin position="1"/>
        <end position="36"/>
    </location>
</feature>
<organism evidence="6 7">
    <name type="scientific">Bulleidia extructa W1219</name>
    <dbReference type="NCBI Taxonomy" id="679192"/>
    <lineage>
        <taxon>Bacteria</taxon>
        <taxon>Bacillati</taxon>
        <taxon>Bacillota</taxon>
        <taxon>Erysipelotrichia</taxon>
        <taxon>Erysipelotrichales</taxon>
        <taxon>Erysipelotrichaceae</taxon>
        <taxon>Bulleidia</taxon>
    </lineage>
</organism>
<evidence type="ECO:0000256" key="2">
    <source>
        <dbReference type="ARBA" id="ARBA00022448"/>
    </source>
</evidence>
<dbReference type="Pfam" id="PF01297">
    <property type="entry name" value="ZnuA"/>
    <property type="match status" value="1"/>
</dbReference>
<sequence>MPTMPMIFQGRKGKFMKLFKKTMLALVLFIAVFASACTTKPTTKTTTKKIKIVVAIYPAYDWIKQIMGDNFKNADVTFLLDKGVDIHNYQASVEDIAKIKEADIFVHVGGESDKWVANALKNPNNKNRKVINMVETIGKKTLKEETVEGMQKDHDHDHDHHEHEEEPETDEHVWLSLSNAKTIVQAISKQLISVDPDHKDLYTKNTQDYLSKLDQLHHQYKELTSKAKNKTLVFGDRFPFRYLTHDYGLKYFAAFSGCSAESEASFETVVFLAKKIDALGLKNILVIDRSNQKIAKTVISNTKAKNQGILTLDSLQTSTTKDDTSYLKAMQKNLETLTKYLNN</sequence>
<comment type="similarity">
    <text evidence="1">Belongs to the bacterial solute-binding protein 9 family.</text>
</comment>
<dbReference type="InterPro" id="IPR006127">
    <property type="entry name" value="ZnuA-like"/>
</dbReference>
<accession>D2MN44</accession>
<feature type="region of interest" description="Disordered" evidence="4">
    <location>
        <begin position="144"/>
        <end position="170"/>
    </location>
</feature>
<protein>
    <submittedName>
        <fullName evidence="6">ABC transporter, substrate-binding protein</fullName>
    </submittedName>
</protein>
<dbReference type="EMBL" id="ADFR01000003">
    <property type="protein sequence ID" value="EFC05866.1"/>
    <property type="molecule type" value="Genomic_DNA"/>
</dbReference>
<feature type="compositionally biased region" description="Basic and acidic residues" evidence="4">
    <location>
        <begin position="144"/>
        <end position="164"/>
    </location>
</feature>
<proteinExistence type="inferred from homology"/>
<dbReference type="PANTHER" id="PTHR42953">
    <property type="entry name" value="HIGH-AFFINITY ZINC UPTAKE SYSTEM PROTEIN ZNUA-RELATED"/>
    <property type="match status" value="1"/>
</dbReference>
<feature type="chain" id="PRO_5003032868" evidence="5">
    <location>
        <begin position="37"/>
        <end position="343"/>
    </location>
</feature>
<gene>
    <name evidence="6" type="ORF">HMPREF9013_0060</name>
</gene>